<keyword evidence="3" id="KW-1185">Reference proteome</keyword>
<evidence type="ECO:0000313" key="2">
    <source>
        <dbReference type="EMBL" id="KAL3390182.1"/>
    </source>
</evidence>
<gene>
    <name evidence="2" type="ORF">TKK_014985</name>
</gene>
<protein>
    <submittedName>
        <fullName evidence="2">Uncharacterized protein</fullName>
    </submittedName>
</protein>
<proteinExistence type="predicted"/>
<reference evidence="2 3" key="1">
    <citation type="journal article" date="2024" name="bioRxiv">
        <title>A reference genome for Trichogramma kaykai: A tiny desert-dwelling parasitoid wasp with competing sex-ratio distorters.</title>
        <authorList>
            <person name="Culotta J."/>
            <person name="Lindsey A.R."/>
        </authorList>
    </citation>
    <scope>NUCLEOTIDE SEQUENCE [LARGE SCALE GENOMIC DNA]</scope>
    <source>
        <strain evidence="2 3">KSX58</strain>
    </source>
</reference>
<accession>A0ABD2WB44</accession>
<comment type="caution">
    <text evidence="2">The sequence shown here is derived from an EMBL/GenBank/DDBJ whole genome shotgun (WGS) entry which is preliminary data.</text>
</comment>
<sequence>MRRSRALQQHDDDTSSQKKTKQKIKHVANCANGLSGFANCFISIARDFTCEAIARQAKVSEKRSSSLTVDI</sequence>
<feature type="region of interest" description="Disordered" evidence="1">
    <location>
        <begin position="1"/>
        <end position="22"/>
    </location>
</feature>
<dbReference type="EMBL" id="JBJJXI010000121">
    <property type="protein sequence ID" value="KAL3390182.1"/>
    <property type="molecule type" value="Genomic_DNA"/>
</dbReference>
<dbReference type="AlphaFoldDB" id="A0ABD2WB44"/>
<evidence type="ECO:0000256" key="1">
    <source>
        <dbReference type="SAM" id="MobiDB-lite"/>
    </source>
</evidence>
<evidence type="ECO:0000313" key="3">
    <source>
        <dbReference type="Proteomes" id="UP001627154"/>
    </source>
</evidence>
<organism evidence="2 3">
    <name type="scientific">Trichogramma kaykai</name>
    <dbReference type="NCBI Taxonomy" id="54128"/>
    <lineage>
        <taxon>Eukaryota</taxon>
        <taxon>Metazoa</taxon>
        <taxon>Ecdysozoa</taxon>
        <taxon>Arthropoda</taxon>
        <taxon>Hexapoda</taxon>
        <taxon>Insecta</taxon>
        <taxon>Pterygota</taxon>
        <taxon>Neoptera</taxon>
        <taxon>Endopterygota</taxon>
        <taxon>Hymenoptera</taxon>
        <taxon>Apocrita</taxon>
        <taxon>Proctotrupomorpha</taxon>
        <taxon>Chalcidoidea</taxon>
        <taxon>Trichogrammatidae</taxon>
        <taxon>Trichogramma</taxon>
    </lineage>
</organism>
<name>A0ABD2WB44_9HYME</name>
<dbReference type="Proteomes" id="UP001627154">
    <property type="component" value="Unassembled WGS sequence"/>
</dbReference>